<feature type="domain" description="MacB-like periplasmic core" evidence="8">
    <location>
        <begin position="514"/>
        <end position="716"/>
    </location>
</feature>
<comment type="caution">
    <text evidence="9">The sequence shown here is derived from an EMBL/GenBank/DDBJ whole genome shotgun (WGS) entry which is preliminary data.</text>
</comment>
<keyword evidence="2" id="KW-1003">Cell membrane</keyword>
<organism evidence="9 10">
    <name type="scientific">Fibrella forsythiae</name>
    <dbReference type="NCBI Taxonomy" id="2817061"/>
    <lineage>
        <taxon>Bacteria</taxon>
        <taxon>Pseudomonadati</taxon>
        <taxon>Bacteroidota</taxon>
        <taxon>Cytophagia</taxon>
        <taxon>Cytophagales</taxon>
        <taxon>Spirosomataceae</taxon>
        <taxon>Fibrella</taxon>
    </lineage>
</organism>
<dbReference type="Proteomes" id="UP000664628">
    <property type="component" value="Unassembled WGS sequence"/>
</dbReference>
<evidence type="ECO:0000313" key="10">
    <source>
        <dbReference type="Proteomes" id="UP000664628"/>
    </source>
</evidence>
<dbReference type="RefSeq" id="WP_207328373.1">
    <property type="nucleotide sequence ID" value="NZ_JAFMYW010000002.1"/>
</dbReference>
<accession>A0ABS3JEH0</accession>
<feature type="transmembrane region" description="Helical" evidence="6">
    <location>
        <begin position="456"/>
        <end position="480"/>
    </location>
</feature>
<feature type="domain" description="MacB-like periplasmic core" evidence="8">
    <location>
        <begin position="102"/>
        <end position="322"/>
    </location>
</feature>
<feature type="domain" description="ABC3 transporter permease C-terminal" evidence="7">
    <location>
        <begin position="752"/>
        <end position="861"/>
    </location>
</feature>
<dbReference type="Pfam" id="PF02687">
    <property type="entry name" value="FtsX"/>
    <property type="match status" value="2"/>
</dbReference>
<dbReference type="EMBL" id="JAFMYW010000002">
    <property type="protein sequence ID" value="MBO0948399.1"/>
    <property type="molecule type" value="Genomic_DNA"/>
</dbReference>
<evidence type="ECO:0000256" key="2">
    <source>
        <dbReference type="ARBA" id="ARBA00022475"/>
    </source>
</evidence>
<comment type="subcellular location">
    <subcellularLocation>
        <location evidence="1">Cell membrane</location>
        <topology evidence="1">Multi-pass membrane protein</topology>
    </subcellularLocation>
</comment>
<dbReference type="InterPro" id="IPR047699">
    <property type="entry name" value="Permease_put_prefix"/>
</dbReference>
<dbReference type="InterPro" id="IPR050250">
    <property type="entry name" value="Macrolide_Exporter_MacB"/>
</dbReference>
<evidence type="ECO:0000259" key="7">
    <source>
        <dbReference type="Pfam" id="PF02687"/>
    </source>
</evidence>
<sequence length="872" mass="97379">MNRNPPPRPVGPRWATYLLHGLCPPHRAEELAGDLDELFQQRIGEVGLRRARWRYVRDVFSLLRPSLLRREVTVYPKPTHTDMLRNYLTIAMRTLGRNKGYSAINIGGLAMGMTVAMLIGLWVYDELSFNKSFRHHDRIAQLWQFVTFDVEKSSYDVLPMPLADELRRNYPDFDNVSLAVTRNVILATGDQTFTQAGKYVEPGFASLFSLNLLSGTPSALADINSILLSESLAKTVFGSASPLDKLIRVDNKRDVKVAGVYQDFPANSAFNEVTFLAPWTLLVAIEEEAKRDQNQWDSNSYEIFAQLKPGADADLVSAKIKDIRMKRDNPPGYKPEFFLHPISKWHLYHDFKDGVNTGGLITFVWLFGAIGVIVLLLACINFMNLSTARSEKRAKEVGIRKAVGSVRSQLIAQFFSESLLIAMLAFVLALAAAQLLLPLFNQVAEKRVTMLWGNPWFWLAGLGFSVLTGLIAGTYPALYLSSFQPVKVLKGKFRVSRFAAVPRRVLVGFQFTVSVMLIIGTIIVFRQIEHAKSRPVGYSRSGLIEIPMKTPELYGHYESMRNDLLETRAITEMAESSNSITVQYGGTTDISWEGKNPTTKPLVMSNFVSHDYGKTVGWQLMAGRDFSRAYSTDTASLILNKAAVELMGLKDPIGAPIKRGGRTYSVIGVVNDMIKEDPFKPISPSFFALSYTNVNTINVKLSPQLATGEALAKVEQVFKTYSPDAPFDYKFVDDVFAKKFGTEERIGRLAGVFAILAILISCLGLFGLASFIAEQRTKEIGIRKVLGASVFTVWRLLSREFVLLVMIAFCLAAPLAYYVLSDWLQNYQYRTELSWWIFALAGLGALAVTLLTVSFQAIKAALLDPVKSLRSE</sequence>
<feature type="transmembrane region" description="Helical" evidence="6">
    <location>
        <begin position="102"/>
        <end position="124"/>
    </location>
</feature>
<feature type="domain" description="ABC3 transporter permease C-terminal" evidence="7">
    <location>
        <begin position="369"/>
        <end position="485"/>
    </location>
</feature>
<feature type="transmembrane region" description="Helical" evidence="6">
    <location>
        <begin position="360"/>
        <end position="383"/>
    </location>
</feature>
<feature type="transmembrane region" description="Helical" evidence="6">
    <location>
        <begin position="801"/>
        <end position="820"/>
    </location>
</feature>
<dbReference type="InterPro" id="IPR003838">
    <property type="entry name" value="ABC3_permease_C"/>
</dbReference>
<name>A0ABS3JEH0_9BACT</name>
<feature type="transmembrane region" description="Helical" evidence="6">
    <location>
        <begin position="501"/>
        <end position="525"/>
    </location>
</feature>
<reference evidence="9 10" key="1">
    <citation type="submission" date="2021-03" db="EMBL/GenBank/DDBJ databases">
        <title>Fibrella sp. HMF5405 genome sequencing and assembly.</title>
        <authorList>
            <person name="Kang H."/>
            <person name="Kim H."/>
            <person name="Bae S."/>
            <person name="Joh K."/>
        </authorList>
    </citation>
    <scope>NUCLEOTIDE SEQUENCE [LARGE SCALE GENOMIC DNA]</scope>
    <source>
        <strain evidence="9 10">HMF5405</strain>
    </source>
</reference>
<evidence type="ECO:0000313" key="9">
    <source>
        <dbReference type="EMBL" id="MBO0948399.1"/>
    </source>
</evidence>
<gene>
    <name evidence="9" type="ORF">J2I46_07410</name>
</gene>
<evidence type="ECO:0000256" key="4">
    <source>
        <dbReference type="ARBA" id="ARBA00022989"/>
    </source>
</evidence>
<proteinExistence type="predicted"/>
<dbReference type="InterPro" id="IPR025857">
    <property type="entry name" value="MacB_PCD"/>
</dbReference>
<evidence type="ECO:0000256" key="3">
    <source>
        <dbReference type="ARBA" id="ARBA00022692"/>
    </source>
</evidence>
<keyword evidence="5 6" id="KW-0472">Membrane</keyword>
<feature type="transmembrane region" description="Helical" evidence="6">
    <location>
        <begin position="835"/>
        <end position="858"/>
    </location>
</feature>
<feature type="transmembrane region" description="Helical" evidence="6">
    <location>
        <begin position="749"/>
        <end position="773"/>
    </location>
</feature>
<evidence type="ECO:0000256" key="6">
    <source>
        <dbReference type="SAM" id="Phobius"/>
    </source>
</evidence>
<keyword evidence="4 6" id="KW-1133">Transmembrane helix</keyword>
<keyword evidence="3 6" id="KW-0812">Transmembrane</keyword>
<dbReference type="NCBIfam" id="NF038404">
    <property type="entry name" value="perm_prefix_2"/>
    <property type="match status" value="1"/>
</dbReference>
<evidence type="ECO:0000256" key="5">
    <source>
        <dbReference type="ARBA" id="ARBA00023136"/>
    </source>
</evidence>
<evidence type="ECO:0000259" key="8">
    <source>
        <dbReference type="Pfam" id="PF12704"/>
    </source>
</evidence>
<protein>
    <submittedName>
        <fullName evidence="9">ABC transporter permease</fullName>
    </submittedName>
</protein>
<dbReference type="PANTHER" id="PTHR30572:SF18">
    <property type="entry name" value="ABC-TYPE MACROLIDE FAMILY EXPORT SYSTEM PERMEASE COMPONENT 2"/>
    <property type="match status" value="1"/>
</dbReference>
<evidence type="ECO:0000256" key="1">
    <source>
        <dbReference type="ARBA" id="ARBA00004651"/>
    </source>
</evidence>
<feature type="transmembrane region" description="Helical" evidence="6">
    <location>
        <begin position="410"/>
        <end position="436"/>
    </location>
</feature>
<dbReference type="Pfam" id="PF12704">
    <property type="entry name" value="MacB_PCD"/>
    <property type="match status" value="2"/>
</dbReference>
<keyword evidence="10" id="KW-1185">Reference proteome</keyword>
<dbReference type="PANTHER" id="PTHR30572">
    <property type="entry name" value="MEMBRANE COMPONENT OF TRANSPORTER-RELATED"/>
    <property type="match status" value="1"/>
</dbReference>